<reference evidence="1" key="1">
    <citation type="submission" date="2019-10" db="EMBL/GenBank/DDBJ databases">
        <title>Shewanella sp. YLB-07 whole genome sequence.</title>
        <authorList>
            <person name="Yu L."/>
        </authorList>
    </citation>
    <scope>NUCLEOTIDE SEQUENCE [LARGE SCALE GENOMIC DNA]</scope>
    <source>
        <strain evidence="1">YLB-08</strain>
    </source>
</reference>
<accession>A0A7S9J0K1</accession>
<sequence length="95" mass="10178">MAIKRIAVLKSQSEKEKQEVDDVDLMSASLQAGMSPILAGFTDEVRLLVENAESLEALQVSLSELDLSIDEASEVLQLALVTADLAGQFDVSEGN</sequence>
<organism evidence="1">
    <name type="scientific">Shewanella eurypsychrophilus</name>
    <dbReference type="NCBI Taxonomy" id="2593656"/>
    <lineage>
        <taxon>Bacteria</taxon>
        <taxon>Pseudomonadati</taxon>
        <taxon>Pseudomonadota</taxon>
        <taxon>Gammaproteobacteria</taxon>
        <taxon>Alteromonadales</taxon>
        <taxon>Shewanellaceae</taxon>
        <taxon>Shewanella</taxon>
    </lineage>
</organism>
<dbReference type="EMBL" id="CP045503">
    <property type="protein sequence ID" value="QPG58963.1"/>
    <property type="molecule type" value="Genomic_DNA"/>
</dbReference>
<dbReference type="AlphaFoldDB" id="A0A7S9J0K1"/>
<protein>
    <submittedName>
        <fullName evidence="1">Uncharacterized protein</fullName>
    </submittedName>
</protein>
<proteinExistence type="predicted"/>
<gene>
    <name evidence="1" type="ORF">FM038_017230</name>
</gene>
<evidence type="ECO:0000313" key="1">
    <source>
        <dbReference type="EMBL" id="QPG58963.1"/>
    </source>
</evidence>
<name>A0A7S9J0K1_9GAMM</name>